<dbReference type="PANTHER" id="PTHR33795:SF1">
    <property type="entry name" value="INSERTION ELEMENT IS150 PROTEIN INSJ"/>
    <property type="match status" value="1"/>
</dbReference>
<name>A0A7X2N2F8_9FIRM</name>
<dbReference type="InterPro" id="IPR052057">
    <property type="entry name" value="IS150/IS1296_orfA-like"/>
</dbReference>
<gene>
    <name evidence="3" type="ORF">FYJ50_03905</name>
</gene>
<protein>
    <submittedName>
        <fullName evidence="3">Transposase</fullName>
    </submittedName>
</protein>
<dbReference type="PANTHER" id="PTHR33795">
    <property type="entry name" value="INSERTION ELEMENT IS150 PROTEIN INSJ"/>
    <property type="match status" value="1"/>
</dbReference>
<dbReference type="Pfam" id="PF13518">
    <property type="entry name" value="HTH_28"/>
    <property type="match status" value="2"/>
</dbReference>
<dbReference type="InterPro" id="IPR036388">
    <property type="entry name" value="WH-like_DNA-bd_sf"/>
</dbReference>
<evidence type="ECO:0000313" key="4">
    <source>
        <dbReference type="Proteomes" id="UP000470082"/>
    </source>
</evidence>
<accession>A0A7X2N2F8</accession>
<comment type="caution">
    <text evidence="3">The sequence shown here is derived from an EMBL/GenBank/DDBJ whole genome shotgun (WGS) entry which is preliminary data.</text>
</comment>
<evidence type="ECO:0000313" key="3">
    <source>
        <dbReference type="EMBL" id="MSS01255.1"/>
    </source>
</evidence>
<organism evidence="3 4">
    <name type="scientific">Floccifex porci</name>
    <dbReference type="NCBI Taxonomy" id="2606629"/>
    <lineage>
        <taxon>Bacteria</taxon>
        <taxon>Bacillati</taxon>
        <taxon>Bacillota</taxon>
        <taxon>Erysipelotrichia</taxon>
        <taxon>Erysipelotrichales</taxon>
        <taxon>Erysipelotrichaceae</taxon>
        <taxon>Floccifex</taxon>
    </lineage>
</organism>
<proteinExistence type="inferred from homology"/>
<dbReference type="RefSeq" id="WP_154459721.1">
    <property type="nucleotide sequence ID" value="NZ_VUMM01000004.1"/>
</dbReference>
<dbReference type="SUPFAM" id="SSF48295">
    <property type="entry name" value="TrpR-like"/>
    <property type="match status" value="2"/>
</dbReference>
<feature type="domain" description="Insertion element IS150 protein InsJ-like helix-turn-helix" evidence="2">
    <location>
        <begin position="72"/>
        <end position="115"/>
    </location>
</feature>
<dbReference type="Gene3D" id="1.10.10.10">
    <property type="entry name" value="Winged helix-like DNA-binding domain superfamily/Winged helix DNA-binding domain"/>
    <property type="match status" value="2"/>
</dbReference>
<keyword evidence="4" id="KW-1185">Reference proteome</keyword>
<dbReference type="GO" id="GO:0043565">
    <property type="term" value="F:sequence-specific DNA binding"/>
    <property type="evidence" value="ECO:0007669"/>
    <property type="project" value="InterPro"/>
</dbReference>
<sequence>MGRKAKYTKEQKVQACEDYLNKRKSAEQIRIELNMAEYGAILVLKWVKSYRVNGHSIFDHKSTNNKYSKEFKEMVVQEYLQGHGSSMDLAAKYGIPKCSTVLNWVNKYNSHRELKDYNPKPGVYMADTLKVSKEKKIEIIKYCIDHNHDYKGTAEFYGGNYAQIYNWVKKYESKGEDALEDRRGKRKA</sequence>
<dbReference type="InterPro" id="IPR010921">
    <property type="entry name" value="Trp_repressor/repl_initiator"/>
</dbReference>
<evidence type="ECO:0000259" key="2">
    <source>
        <dbReference type="Pfam" id="PF13518"/>
    </source>
</evidence>
<evidence type="ECO:0000256" key="1">
    <source>
        <dbReference type="ARBA" id="ARBA00038232"/>
    </source>
</evidence>
<reference evidence="3 4" key="1">
    <citation type="submission" date="2019-08" db="EMBL/GenBank/DDBJ databases">
        <title>In-depth cultivation of the pig gut microbiome towards novel bacterial diversity and tailored functional studies.</title>
        <authorList>
            <person name="Wylensek D."/>
            <person name="Hitch T.C.A."/>
            <person name="Clavel T."/>
        </authorList>
    </citation>
    <scope>NUCLEOTIDE SEQUENCE [LARGE SCALE GENOMIC DNA]</scope>
    <source>
        <strain evidence="3 4">LKV-178-WT-2G</strain>
    </source>
</reference>
<dbReference type="EMBL" id="VUMM01000004">
    <property type="protein sequence ID" value="MSS01255.1"/>
    <property type="molecule type" value="Genomic_DNA"/>
</dbReference>
<feature type="domain" description="Insertion element IS150 protein InsJ-like helix-turn-helix" evidence="2">
    <location>
        <begin position="135"/>
        <end position="187"/>
    </location>
</feature>
<dbReference type="AlphaFoldDB" id="A0A7X2N2F8"/>
<comment type="similarity">
    <text evidence="1">Belongs to the IS150/IS1296 orfA family.</text>
</comment>
<feature type="non-terminal residue" evidence="3">
    <location>
        <position position="188"/>
    </location>
</feature>
<dbReference type="InterPro" id="IPR055247">
    <property type="entry name" value="InsJ-like_HTH"/>
</dbReference>
<dbReference type="Proteomes" id="UP000470082">
    <property type="component" value="Unassembled WGS sequence"/>
</dbReference>